<evidence type="ECO:0000259" key="1">
    <source>
        <dbReference type="PROSITE" id="PS50995"/>
    </source>
</evidence>
<feature type="domain" description="HTH marR-type" evidence="1">
    <location>
        <begin position="35"/>
        <end position="170"/>
    </location>
</feature>
<gene>
    <name evidence="2" type="ORF">IHE55_09095</name>
</gene>
<dbReference type="InterPro" id="IPR036390">
    <property type="entry name" value="WH_DNA-bd_sf"/>
</dbReference>
<proteinExistence type="predicted"/>
<protein>
    <submittedName>
        <fullName evidence="2">MarR family transcriptional regulator</fullName>
    </submittedName>
</protein>
<dbReference type="PROSITE" id="PS50995">
    <property type="entry name" value="HTH_MARR_2"/>
    <property type="match status" value="1"/>
</dbReference>
<comment type="caution">
    <text evidence="2">The sequence shown here is derived from an EMBL/GenBank/DDBJ whole genome shotgun (WGS) entry which is preliminary data.</text>
</comment>
<evidence type="ECO:0000313" key="2">
    <source>
        <dbReference type="EMBL" id="MBH5334939.1"/>
    </source>
</evidence>
<organism evidence="2 3">
    <name type="scientific">Streptomyces pactum</name>
    <dbReference type="NCBI Taxonomy" id="68249"/>
    <lineage>
        <taxon>Bacteria</taxon>
        <taxon>Bacillati</taxon>
        <taxon>Actinomycetota</taxon>
        <taxon>Actinomycetes</taxon>
        <taxon>Kitasatosporales</taxon>
        <taxon>Streptomycetaceae</taxon>
        <taxon>Streptomyces</taxon>
    </lineage>
</organism>
<dbReference type="EMBL" id="JACYXC010000001">
    <property type="protein sequence ID" value="MBH5334939.1"/>
    <property type="molecule type" value="Genomic_DNA"/>
</dbReference>
<reference evidence="2 3" key="1">
    <citation type="submission" date="2020-09" db="EMBL/GenBank/DDBJ databases">
        <title>Biosynthesis of the nuclear factor of activated T cells inhibitor NFAT-133 and its congeners in Streptomyces pactum.</title>
        <authorList>
            <person name="Zhou W."/>
            <person name="Posri P."/>
            <person name="Abugrain M.E."/>
            <person name="Weisberg A.J."/>
            <person name="Chang J.H."/>
            <person name="Mahmud T."/>
        </authorList>
    </citation>
    <scope>NUCLEOTIDE SEQUENCE [LARGE SCALE GENOMIC DNA]</scope>
    <source>
        <strain evidence="2 3">ATCC 27456</strain>
    </source>
</reference>
<dbReference type="InterPro" id="IPR036388">
    <property type="entry name" value="WH-like_DNA-bd_sf"/>
</dbReference>
<dbReference type="PANTHER" id="PTHR33164:SF104">
    <property type="entry name" value="TRANSCRIPTIONAL REGULATORY PROTEIN"/>
    <property type="match status" value="1"/>
</dbReference>
<dbReference type="RefSeq" id="WP_197988568.1">
    <property type="nucleotide sequence ID" value="NZ_JACYXC010000001.1"/>
</dbReference>
<dbReference type="SUPFAM" id="SSF46785">
    <property type="entry name" value="Winged helix' DNA-binding domain"/>
    <property type="match status" value="1"/>
</dbReference>
<dbReference type="Pfam" id="PF12802">
    <property type="entry name" value="MarR_2"/>
    <property type="match status" value="1"/>
</dbReference>
<dbReference type="Proteomes" id="UP000807371">
    <property type="component" value="Unassembled WGS sequence"/>
</dbReference>
<dbReference type="InterPro" id="IPR000835">
    <property type="entry name" value="HTH_MarR-typ"/>
</dbReference>
<accession>A0ABS0NIL7</accession>
<dbReference type="SMART" id="SM00347">
    <property type="entry name" value="HTH_MARR"/>
    <property type="match status" value="1"/>
</dbReference>
<dbReference type="Gene3D" id="1.10.10.10">
    <property type="entry name" value="Winged helix-like DNA-binding domain superfamily/Winged helix DNA-binding domain"/>
    <property type="match status" value="1"/>
</dbReference>
<dbReference type="InterPro" id="IPR039422">
    <property type="entry name" value="MarR/SlyA-like"/>
</dbReference>
<dbReference type="PANTHER" id="PTHR33164">
    <property type="entry name" value="TRANSCRIPTIONAL REGULATOR, MARR FAMILY"/>
    <property type="match status" value="1"/>
</dbReference>
<evidence type="ECO:0000313" key="3">
    <source>
        <dbReference type="Proteomes" id="UP000807371"/>
    </source>
</evidence>
<sequence length="181" mass="19610">MDDDAGATPDPVTTRSAAEIAAAWRRERPGTPTDSIEIVTPIWWLAKLFTDDRNRALREAGIDAATLDLLSVIRRSGPPYTLSTREIARRTLVTAGAISQRVARAERDGLVERAPAGTGRRTVLVALTDAGHALVERSVDTVLGREAALVSCLSDAERAALTELLGKLMADVRRRTARQED</sequence>
<keyword evidence="3" id="KW-1185">Reference proteome</keyword>
<dbReference type="PRINTS" id="PR00598">
    <property type="entry name" value="HTHMARR"/>
</dbReference>
<name>A0ABS0NIL7_9ACTN</name>